<dbReference type="EMBL" id="FTOT01000005">
    <property type="protein sequence ID" value="SIT07293.1"/>
    <property type="molecule type" value="Genomic_DNA"/>
</dbReference>
<evidence type="ECO:0000259" key="3">
    <source>
        <dbReference type="Pfam" id="PF13403"/>
    </source>
</evidence>
<evidence type="ECO:0000259" key="2">
    <source>
        <dbReference type="Pfam" id="PF06119"/>
    </source>
</evidence>
<accession>A0A1N7P9L7</accession>
<protein>
    <submittedName>
        <fullName evidence="4">Nidogen-like</fullName>
    </submittedName>
</protein>
<dbReference type="STRING" id="1086013.SAMN05421774_10579"/>
<evidence type="ECO:0000313" key="4">
    <source>
        <dbReference type="EMBL" id="SIT07293.1"/>
    </source>
</evidence>
<dbReference type="OrthoDB" id="6305173at2"/>
<feature type="domain" description="Hedgehog/Intein (Hint)" evidence="3">
    <location>
        <begin position="220"/>
        <end position="358"/>
    </location>
</feature>
<dbReference type="Pfam" id="PF13403">
    <property type="entry name" value="Hint_2"/>
    <property type="match status" value="1"/>
</dbReference>
<evidence type="ECO:0000313" key="5">
    <source>
        <dbReference type="Proteomes" id="UP000186141"/>
    </source>
</evidence>
<dbReference type="InterPro" id="IPR051495">
    <property type="entry name" value="Epithelial_Barrier/Signaling"/>
</dbReference>
<dbReference type="InterPro" id="IPR036844">
    <property type="entry name" value="Hint_dom_sf"/>
</dbReference>
<dbReference type="PANTHER" id="PTHR13802">
    <property type="entry name" value="MUCIN 4-RELATED"/>
    <property type="match status" value="1"/>
</dbReference>
<dbReference type="Pfam" id="PF06119">
    <property type="entry name" value="NIDO"/>
    <property type="match status" value="2"/>
</dbReference>
<evidence type="ECO:0000256" key="1">
    <source>
        <dbReference type="SAM" id="MobiDB-lite"/>
    </source>
</evidence>
<dbReference type="GO" id="GO:0007160">
    <property type="term" value="P:cell-matrix adhesion"/>
    <property type="evidence" value="ECO:0007669"/>
    <property type="project" value="InterPro"/>
</dbReference>
<keyword evidence="5" id="KW-1185">Reference proteome</keyword>
<reference evidence="4 5" key="1">
    <citation type="submission" date="2017-01" db="EMBL/GenBank/DDBJ databases">
        <authorList>
            <person name="Mah S.A."/>
            <person name="Swanson W.J."/>
            <person name="Moy G.W."/>
            <person name="Vacquier V.D."/>
        </authorList>
    </citation>
    <scope>NUCLEOTIDE SEQUENCE [LARGE SCALE GENOMIC DNA]</scope>
    <source>
        <strain evidence="4 5">DSM 26375</strain>
    </source>
</reference>
<dbReference type="PANTHER" id="PTHR13802:SF59">
    <property type="entry name" value="SUSHI DOMAIN-CONTAINING PROTEIN 2"/>
    <property type="match status" value="1"/>
</dbReference>
<dbReference type="Proteomes" id="UP000186141">
    <property type="component" value="Unassembled WGS sequence"/>
</dbReference>
<sequence>MATINTGLGGPQDVGEGSFRGSPLTAGNYDDGSVRVDITSVFGPEGINYFGTNYTSLYINTNGLITFDGPVTSYTPSNIADLGYPAIAPYWTDINVTSGTATGTNNIYWDLDPSTGRVTITWLGVRAYQNPSSQGTNTFQVVLQHTSDGNFELEFIYQQIQWTNGYTGVAQVGMTDGGANDYVLPGSGNSAALMQYPNNDFATNDPDGVYSIRFNNGTPVCFAAGTRIATPAGWRLVEDLRAGDLVDTLDDGPCRVLWCGGAAALAVGPAQPVRIRAGALGNARDLLVSRQHLLLMDGPDVELLFGESQVLAAAKDLLNGADIVPEIGARLICYHHILLDRHHVLNAEGAQAESLHPGPVSLAALGHTLSASLAMALPPHRLTALAVQPAARRVLKAHEAAVLAAMRLRPAGRTALAA</sequence>
<feature type="domain" description="NIDO" evidence="2">
    <location>
        <begin position="118"/>
        <end position="193"/>
    </location>
</feature>
<dbReference type="InterPro" id="IPR028992">
    <property type="entry name" value="Hedgehog/Intein_dom"/>
</dbReference>
<organism evidence="4 5">
    <name type="scientific">Gemmobacter megaterium</name>
    <dbReference type="NCBI Taxonomy" id="1086013"/>
    <lineage>
        <taxon>Bacteria</taxon>
        <taxon>Pseudomonadati</taxon>
        <taxon>Pseudomonadota</taxon>
        <taxon>Alphaproteobacteria</taxon>
        <taxon>Rhodobacterales</taxon>
        <taxon>Paracoccaceae</taxon>
        <taxon>Gemmobacter</taxon>
    </lineage>
</organism>
<proteinExistence type="predicted"/>
<feature type="domain" description="NIDO" evidence="2">
    <location>
        <begin position="56"/>
        <end position="100"/>
    </location>
</feature>
<feature type="region of interest" description="Disordered" evidence="1">
    <location>
        <begin position="1"/>
        <end position="22"/>
    </location>
</feature>
<dbReference type="SUPFAM" id="SSF51294">
    <property type="entry name" value="Hedgehog/intein (Hint) domain"/>
    <property type="match status" value="1"/>
</dbReference>
<dbReference type="InterPro" id="IPR003886">
    <property type="entry name" value="NIDO_dom"/>
</dbReference>
<gene>
    <name evidence="4" type="ORF">SAMN05421774_10579</name>
</gene>
<dbReference type="AlphaFoldDB" id="A0A1N7P9L7"/>
<dbReference type="RefSeq" id="WP_076531892.1">
    <property type="nucleotide sequence ID" value="NZ_BMEH01000005.1"/>
</dbReference>
<name>A0A1N7P9L7_9RHOB</name>